<dbReference type="AlphaFoldDB" id="A0A6A5TTB4"/>
<dbReference type="EMBL" id="ML977001">
    <property type="protein sequence ID" value="KAF1953946.1"/>
    <property type="molecule type" value="Genomic_DNA"/>
</dbReference>
<sequence length="479" mass="54532">MAAIPLLCTICPKRPKFSDVSHLLTHIASKGHLSHYYKEKVRASNDDASRRLIDAYDRWYTEWNVEELMSDRMSQKDKRRARTTRPAVRATPAPRIEAPVPRHARSRGGTLLDPRLSEQQAIKVEYATMPTPTPQPGPVLRHRGFAPRMQYWPTESRASSRTGSYTNPDYDTSSEYSDPSERRRYRYPIDNSYAVEDEPADIAVADPMAVSESTKLKGVYWPGMDIFDSATPEMRRKRNQKKDSSVVQQLELNSQEVEALELIFTPQGSFKRQRRISSSVYDDDEEDSPIKLESPKQTLSRSILADMDSNALRRPRQLTRTQFPYLSRNSYEDEHRGLDFGYGHGHGARAPKRKRAFDVFQDEEIFSQPAGFNYLTASLNQHASPTPAPTLPSYKTFGSPLQFDNKENTLPALQQPSYDTRHPLQPIGYHYHAYAYGLGQDQNAFTYNNALYAHSAYQQQGAEDDDQRTVTAPPSPSTG</sequence>
<reference evidence="2" key="1">
    <citation type="journal article" date="2020" name="Stud. Mycol.">
        <title>101 Dothideomycetes genomes: a test case for predicting lifestyles and emergence of pathogens.</title>
        <authorList>
            <person name="Haridas S."/>
            <person name="Albert R."/>
            <person name="Binder M."/>
            <person name="Bloem J."/>
            <person name="Labutti K."/>
            <person name="Salamov A."/>
            <person name="Andreopoulos B."/>
            <person name="Baker S."/>
            <person name="Barry K."/>
            <person name="Bills G."/>
            <person name="Bluhm B."/>
            <person name="Cannon C."/>
            <person name="Castanera R."/>
            <person name="Culley D."/>
            <person name="Daum C."/>
            <person name="Ezra D."/>
            <person name="Gonzalez J."/>
            <person name="Henrissat B."/>
            <person name="Kuo A."/>
            <person name="Liang C."/>
            <person name="Lipzen A."/>
            <person name="Lutzoni F."/>
            <person name="Magnuson J."/>
            <person name="Mondo S."/>
            <person name="Nolan M."/>
            <person name="Ohm R."/>
            <person name="Pangilinan J."/>
            <person name="Park H.-J."/>
            <person name="Ramirez L."/>
            <person name="Alfaro M."/>
            <person name="Sun H."/>
            <person name="Tritt A."/>
            <person name="Yoshinaga Y."/>
            <person name="Zwiers L.-H."/>
            <person name="Turgeon B."/>
            <person name="Goodwin S."/>
            <person name="Spatafora J."/>
            <person name="Crous P."/>
            <person name="Grigoriev I."/>
        </authorList>
    </citation>
    <scope>NUCLEOTIDE SEQUENCE</scope>
    <source>
        <strain evidence="2">CBS 675.92</strain>
    </source>
</reference>
<name>A0A6A5TTB4_9PLEO</name>
<keyword evidence="3" id="KW-1185">Reference proteome</keyword>
<dbReference type="OrthoDB" id="5428259at2759"/>
<gene>
    <name evidence="2" type="ORF">CC80DRAFT_595490</name>
</gene>
<dbReference type="Proteomes" id="UP000800035">
    <property type="component" value="Unassembled WGS sequence"/>
</dbReference>
<evidence type="ECO:0000313" key="3">
    <source>
        <dbReference type="Proteomes" id="UP000800035"/>
    </source>
</evidence>
<feature type="region of interest" description="Disordered" evidence="1">
    <location>
        <begin position="458"/>
        <end position="479"/>
    </location>
</feature>
<feature type="compositionally biased region" description="Polar residues" evidence="1">
    <location>
        <begin position="156"/>
        <end position="177"/>
    </location>
</feature>
<feature type="region of interest" description="Disordered" evidence="1">
    <location>
        <begin position="151"/>
        <end position="183"/>
    </location>
</feature>
<evidence type="ECO:0000313" key="2">
    <source>
        <dbReference type="EMBL" id="KAF1953946.1"/>
    </source>
</evidence>
<organism evidence="2 3">
    <name type="scientific">Byssothecium circinans</name>
    <dbReference type="NCBI Taxonomy" id="147558"/>
    <lineage>
        <taxon>Eukaryota</taxon>
        <taxon>Fungi</taxon>
        <taxon>Dikarya</taxon>
        <taxon>Ascomycota</taxon>
        <taxon>Pezizomycotina</taxon>
        <taxon>Dothideomycetes</taxon>
        <taxon>Pleosporomycetidae</taxon>
        <taxon>Pleosporales</taxon>
        <taxon>Massarineae</taxon>
        <taxon>Massarinaceae</taxon>
        <taxon>Byssothecium</taxon>
    </lineage>
</organism>
<evidence type="ECO:0000256" key="1">
    <source>
        <dbReference type="SAM" id="MobiDB-lite"/>
    </source>
</evidence>
<feature type="region of interest" description="Disordered" evidence="1">
    <location>
        <begin position="274"/>
        <end position="299"/>
    </location>
</feature>
<protein>
    <submittedName>
        <fullName evidence="2">Uncharacterized protein</fullName>
    </submittedName>
</protein>
<accession>A0A6A5TTB4</accession>
<proteinExistence type="predicted"/>